<dbReference type="Proteomes" id="UP001175271">
    <property type="component" value="Unassembled WGS sequence"/>
</dbReference>
<reference evidence="12" key="1">
    <citation type="submission" date="2023-06" db="EMBL/GenBank/DDBJ databases">
        <title>Genomic analysis of the entomopathogenic nematode Steinernema hermaphroditum.</title>
        <authorList>
            <person name="Schwarz E.M."/>
            <person name="Heppert J.K."/>
            <person name="Baniya A."/>
            <person name="Schwartz H.T."/>
            <person name="Tan C.-H."/>
            <person name="Antoshechkin I."/>
            <person name="Sternberg P.W."/>
            <person name="Goodrich-Blair H."/>
            <person name="Dillman A.R."/>
        </authorList>
    </citation>
    <scope>NUCLEOTIDE SEQUENCE</scope>
    <source>
        <strain evidence="12">PS9179</strain>
        <tissue evidence="12">Whole animal</tissue>
    </source>
</reference>
<dbReference type="InterPro" id="IPR032466">
    <property type="entry name" value="Metal_Hydrolase"/>
</dbReference>
<feature type="region of interest" description="Disordered" evidence="10">
    <location>
        <begin position="808"/>
        <end position="844"/>
    </location>
</feature>
<dbReference type="InterPro" id="IPR006680">
    <property type="entry name" value="Amidohydro-rel"/>
</dbReference>
<evidence type="ECO:0000256" key="10">
    <source>
        <dbReference type="SAM" id="MobiDB-lite"/>
    </source>
</evidence>
<dbReference type="EMBL" id="JAUCMV010000005">
    <property type="protein sequence ID" value="KAK0398523.1"/>
    <property type="molecule type" value="Genomic_DNA"/>
</dbReference>
<evidence type="ECO:0000313" key="13">
    <source>
        <dbReference type="Proteomes" id="UP001175271"/>
    </source>
</evidence>
<dbReference type="InterPro" id="IPR011059">
    <property type="entry name" value="Metal-dep_hydrolase_composite"/>
</dbReference>
<feature type="domain" description="Amidohydrolase-related" evidence="11">
    <location>
        <begin position="901"/>
        <end position="1291"/>
    </location>
</feature>
<evidence type="ECO:0000256" key="5">
    <source>
        <dbReference type="ARBA" id="ARBA00022801"/>
    </source>
</evidence>
<feature type="compositionally biased region" description="Polar residues" evidence="10">
    <location>
        <begin position="302"/>
        <end position="312"/>
    </location>
</feature>
<dbReference type="NCBIfam" id="TIGR02033">
    <property type="entry name" value="D-hydantoinase"/>
    <property type="match status" value="1"/>
</dbReference>
<evidence type="ECO:0000256" key="1">
    <source>
        <dbReference type="ARBA" id="ARBA00001947"/>
    </source>
</evidence>
<dbReference type="GO" id="GO:0046872">
    <property type="term" value="F:metal ion binding"/>
    <property type="evidence" value="ECO:0007669"/>
    <property type="project" value="UniProtKB-KW"/>
</dbReference>
<evidence type="ECO:0000256" key="3">
    <source>
        <dbReference type="ARBA" id="ARBA00011881"/>
    </source>
</evidence>
<comment type="caution">
    <text evidence="12">The sequence shown here is derived from an EMBL/GenBank/DDBJ whole genome shotgun (WGS) entry which is preliminary data.</text>
</comment>
<dbReference type="SUPFAM" id="SSF51338">
    <property type="entry name" value="Composite domain of metallo-dependent hydrolases"/>
    <property type="match status" value="3"/>
</dbReference>
<evidence type="ECO:0000259" key="11">
    <source>
        <dbReference type="Pfam" id="PF01979"/>
    </source>
</evidence>
<evidence type="ECO:0000256" key="7">
    <source>
        <dbReference type="ARBA" id="ARBA00036696"/>
    </source>
</evidence>
<dbReference type="GO" id="GO:0006208">
    <property type="term" value="P:pyrimidine nucleobase catabolic process"/>
    <property type="evidence" value="ECO:0007669"/>
    <property type="project" value="TreeGrafter"/>
</dbReference>
<comment type="similarity">
    <text evidence="2">Belongs to the metallo-dependent hydrolases superfamily. Hydantoinase/dihydropyrimidinase family.</text>
</comment>
<evidence type="ECO:0000256" key="6">
    <source>
        <dbReference type="ARBA" id="ARBA00022833"/>
    </source>
</evidence>
<evidence type="ECO:0000313" key="12">
    <source>
        <dbReference type="EMBL" id="KAK0398523.1"/>
    </source>
</evidence>
<keyword evidence="4" id="KW-0479">Metal-binding</keyword>
<dbReference type="PANTHER" id="PTHR11647">
    <property type="entry name" value="HYDRANTOINASE/DIHYDROPYRIMIDINASE FAMILY MEMBER"/>
    <property type="match status" value="1"/>
</dbReference>
<dbReference type="GO" id="GO:0005829">
    <property type="term" value="C:cytosol"/>
    <property type="evidence" value="ECO:0007669"/>
    <property type="project" value="TreeGrafter"/>
</dbReference>
<evidence type="ECO:0000256" key="8">
    <source>
        <dbReference type="ARBA" id="ARBA00039113"/>
    </source>
</evidence>
<evidence type="ECO:0000256" key="4">
    <source>
        <dbReference type="ARBA" id="ARBA00022723"/>
    </source>
</evidence>
<organism evidence="12 13">
    <name type="scientific">Steinernema hermaphroditum</name>
    <dbReference type="NCBI Taxonomy" id="289476"/>
    <lineage>
        <taxon>Eukaryota</taxon>
        <taxon>Metazoa</taxon>
        <taxon>Ecdysozoa</taxon>
        <taxon>Nematoda</taxon>
        <taxon>Chromadorea</taxon>
        <taxon>Rhabditida</taxon>
        <taxon>Tylenchina</taxon>
        <taxon>Panagrolaimomorpha</taxon>
        <taxon>Strongyloidoidea</taxon>
        <taxon>Steinernematidae</taxon>
        <taxon>Steinernema</taxon>
    </lineage>
</organism>
<dbReference type="PANTHER" id="PTHR11647:SF1">
    <property type="entry name" value="COLLAPSIN RESPONSE MEDIATOR PROTEIN"/>
    <property type="match status" value="1"/>
</dbReference>
<comment type="PTM">
    <text evidence="9">Carbamylation allows a single lysine to coordinate two divalent metal cations.</text>
</comment>
<feature type="compositionally biased region" description="Basic and acidic residues" evidence="10">
    <location>
        <begin position="288"/>
        <end position="300"/>
    </location>
</feature>
<dbReference type="FunFam" id="3.20.20.140:FF:000001">
    <property type="entry name" value="Dihydropyrimidinase like 3"/>
    <property type="match status" value="1"/>
</dbReference>
<dbReference type="Pfam" id="PF01979">
    <property type="entry name" value="Amidohydro_1"/>
    <property type="match status" value="2"/>
</dbReference>
<dbReference type="InterPro" id="IPR050378">
    <property type="entry name" value="Metallo-dep_Hydrolases_sf"/>
</dbReference>
<dbReference type="CDD" id="cd01314">
    <property type="entry name" value="D-HYD"/>
    <property type="match status" value="1"/>
</dbReference>
<sequence>MPNSNGRRAKNKINQVKRFRNFSVTSKNASIGVFCIAFSPPVFCSTLPTRNSGCTTSLLEFFGGGTSYGAESCFSKVPPQPTDQGRFGRKNLLERERREESPFRSTCTQVPPSTLSCFQTIDDHNARYESCKKNVGWNSSASHFDVIPQCSAPGPDLGDDEEQEPMLEEPCPVASISTDQFMQLSMRCNLENGKSPTEDSDWRDATEDVLCSEATVNEAESARIARKKSRGLDRTSLLDVPGPEIAPDSEEHDEEASADRASLQGEAEENSSGDSTVEAAARATSATPDEKSMTPERGEESPAQSNGDQNNPDSDDAGHLMRDGTMPVPANASRGAGFGEVPIVIKGGQVVNDDAIFSADLLIEDKVIRQVSTSITPPPNAVVIEAAGKMVLPAGIDVHTDFATAGSIDDFTLGTKAALAGGTTTVIDVVVPESVSESLVAAFDRVKAVAEAKAHCNLALSVCVNRWSDTVRQEMRQLVERGVNSFILDLSNDSDLFQAFEQCRTLGAHARILPENKNVVSLLEKRMLQMGIDGPEGYVQSRPAFLEGEQVHRMCVLSQLTNCPFAVLSVTSSQSCRAVVAGRSNGSLVNAEIAVAAFASEPNAYYDKDVKKASSLLLAAPVRTEARNTDDLMDLMANSPLCVCVSDHRAIKSSDRVSCSDFTKMPRGCSATEERLAVLWEKAVYSGLVDPMRFVAITSSNAAKVFNLYPKKGRIAVGADADIVVWDPKGTHQISAKAHWSSADVNVFEGLTVHATPSATICEGRLVYQDGKMNIVSKGNAGTGRFIALQANSPHVFGVVQARERMNTPEKVDRVKSEVKKNDYSDSRPITGTGARGQVEATRSPFESTFSVSGGSDAYKSRASTKIFQPPGGKTTGFWDVQPSISIDSPDVRVIDATNKMVIPGGIDPHTHLQFPFMGQVAVDDFYKGTQAALAGGTTMVIDFVVGQKGTLPLDSWRQWREWADPKVCCDYGLSVAITSWSPEVAAQMAELTRPEYGINSFKFFMAYKEALMVNDDEFYEGLQVCAKIGALARVHAENGHVIHSKQKELLSQGITGPEGHTQSRPEELEAEATNRACVLAAQANCPLYVVHVMSKNAARAIAYHRQKGHVVFGEPIAAGLVLDGSGYYDRDWSKAAALVMSPPLSRDPSTPTALMDLLACGQLHLTGTDNCTFTCEQKKRGMNDFTKIPNGVNGLEDRMSLIWEKGVHTGKLDPMRFVSVTSTAAAKIFNCYPRKGKIARGSDADVVIWDPNRTRVISAATHHHANDYNVFEGMTVHGVAEITICKGKVVWENGQLNVEQGFGKYVPLMPFNNYVFASIPFKQQMSRPICVSRGDCQETPVEPTTVETTAEVNYARRGQQPAGGASSIVF</sequence>
<feature type="domain" description="Amidohydrolase-related" evidence="11">
    <location>
        <begin position="607"/>
        <end position="767"/>
    </location>
</feature>
<comment type="catalytic activity">
    <reaction evidence="7">
        <text>5,6-dihydrouracil + H2O = 3-(carbamoylamino)propanoate + H(+)</text>
        <dbReference type="Rhea" id="RHEA:16121"/>
        <dbReference type="ChEBI" id="CHEBI:11892"/>
        <dbReference type="ChEBI" id="CHEBI:15377"/>
        <dbReference type="ChEBI" id="CHEBI:15378"/>
        <dbReference type="ChEBI" id="CHEBI:15901"/>
        <dbReference type="EC" id="3.5.2.2"/>
    </reaction>
</comment>
<feature type="region of interest" description="Disordered" evidence="10">
    <location>
        <begin position="225"/>
        <end position="333"/>
    </location>
</feature>
<feature type="compositionally biased region" description="Acidic residues" evidence="10">
    <location>
        <begin position="247"/>
        <end position="256"/>
    </location>
</feature>
<evidence type="ECO:0000256" key="2">
    <source>
        <dbReference type="ARBA" id="ARBA00008829"/>
    </source>
</evidence>
<keyword evidence="5" id="KW-0378">Hydrolase</keyword>
<accession>A0AA39LIJ1</accession>
<dbReference type="GO" id="GO:0004157">
    <property type="term" value="F:dihydropyrimidinase activity"/>
    <property type="evidence" value="ECO:0007669"/>
    <property type="project" value="UniProtKB-EC"/>
</dbReference>
<dbReference type="FunFam" id="3.20.20.140:FF:000076">
    <property type="entry name" value="Dihydropyrimidinase like 2"/>
    <property type="match status" value="1"/>
</dbReference>
<keyword evidence="13" id="KW-1185">Reference proteome</keyword>
<protein>
    <recommendedName>
        <fullName evidence="8">dihydropyrimidinase</fullName>
        <ecNumber evidence="8">3.5.2.2</ecNumber>
    </recommendedName>
</protein>
<comment type="cofactor">
    <cofactor evidence="1">
        <name>Zn(2+)</name>
        <dbReference type="ChEBI" id="CHEBI:29105"/>
    </cofactor>
</comment>
<feature type="compositionally biased region" description="Basic and acidic residues" evidence="10">
    <location>
        <begin position="808"/>
        <end position="826"/>
    </location>
</feature>
<comment type="subunit">
    <text evidence="3">Homotetramer.</text>
</comment>
<dbReference type="Gene3D" id="2.30.40.10">
    <property type="entry name" value="Urease, subunit C, domain 1"/>
    <property type="match status" value="2"/>
</dbReference>
<gene>
    <name evidence="12" type="ORF">QR680_002632</name>
</gene>
<feature type="modified residue" description="N6-carboxylysine" evidence="9">
    <location>
        <position position="1003"/>
    </location>
</feature>
<evidence type="ECO:0000256" key="9">
    <source>
        <dbReference type="PIRSR" id="PIRSR611778-50"/>
    </source>
</evidence>
<dbReference type="SUPFAM" id="SSF51556">
    <property type="entry name" value="Metallo-dependent hydrolases"/>
    <property type="match status" value="2"/>
</dbReference>
<keyword evidence="6" id="KW-0862">Zinc</keyword>
<dbReference type="Gene3D" id="3.20.20.140">
    <property type="entry name" value="Metal-dependent hydrolases"/>
    <property type="match status" value="2"/>
</dbReference>
<dbReference type="EC" id="3.5.2.2" evidence="8"/>
<name>A0AA39LIJ1_9BILA</name>
<proteinExistence type="inferred from homology"/>
<dbReference type="InterPro" id="IPR011778">
    <property type="entry name" value="Hydantoinase/dihydroPyrase"/>
</dbReference>